<dbReference type="SUPFAM" id="SSF47266">
    <property type="entry name" value="4-helical cytokines"/>
    <property type="match status" value="1"/>
</dbReference>
<dbReference type="InterPro" id="IPR009079">
    <property type="entry name" value="4_helix_cytokine-like_core"/>
</dbReference>
<reference evidence="2" key="1">
    <citation type="submission" date="2025-08" db="UniProtKB">
        <authorList>
            <consortium name="Ensembl"/>
        </authorList>
    </citation>
    <scope>IDENTIFICATION</scope>
</reference>
<dbReference type="AlphaFoldDB" id="A0A3Q3K1W5"/>
<reference evidence="2" key="2">
    <citation type="submission" date="2025-09" db="UniProtKB">
        <authorList>
            <consortium name="Ensembl"/>
        </authorList>
    </citation>
    <scope>IDENTIFICATION</scope>
</reference>
<accession>A0A3Q3K1W5</accession>
<protein>
    <recommendedName>
        <fullName evidence="4">Interleukin</fullName>
    </recommendedName>
</protein>
<evidence type="ECO:0000313" key="3">
    <source>
        <dbReference type="Proteomes" id="UP000261600"/>
    </source>
</evidence>
<dbReference type="Proteomes" id="UP000261600">
    <property type="component" value="Unplaced"/>
</dbReference>
<dbReference type="Ensembl" id="ENSMALT00000022323.1">
    <property type="protein sequence ID" value="ENSMALP00000021902.1"/>
    <property type="gene ID" value="ENSMALG00000015292.1"/>
</dbReference>
<keyword evidence="3" id="KW-1185">Reference proteome</keyword>
<evidence type="ECO:0008006" key="4">
    <source>
        <dbReference type="Google" id="ProtNLM"/>
    </source>
</evidence>
<proteinExistence type="predicted"/>
<name>A0A3Q3K1W5_MONAL</name>
<evidence type="ECO:0000313" key="2">
    <source>
        <dbReference type="Ensembl" id="ENSMALP00000021902.1"/>
    </source>
</evidence>
<feature type="chain" id="PRO_5018769627" description="Interleukin" evidence="1">
    <location>
        <begin position="21"/>
        <end position="122"/>
    </location>
</feature>
<evidence type="ECO:0000256" key="1">
    <source>
        <dbReference type="SAM" id="SignalP"/>
    </source>
</evidence>
<organism evidence="2 3">
    <name type="scientific">Monopterus albus</name>
    <name type="common">Swamp eel</name>
    <dbReference type="NCBI Taxonomy" id="43700"/>
    <lineage>
        <taxon>Eukaryota</taxon>
        <taxon>Metazoa</taxon>
        <taxon>Chordata</taxon>
        <taxon>Craniata</taxon>
        <taxon>Vertebrata</taxon>
        <taxon>Euteleostomi</taxon>
        <taxon>Actinopterygii</taxon>
        <taxon>Neopterygii</taxon>
        <taxon>Teleostei</taxon>
        <taxon>Neoteleostei</taxon>
        <taxon>Acanthomorphata</taxon>
        <taxon>Anabantaria</taxon>
        <taxon>Synbranchiformes</taxon>
        <taxon>Synbranchidae</taxon>
        <taxon>Monopterus</taxon>
    </lineage>
</organism>
<dbReference type="PROSITE" id="PS51257">
    <property type="entry name" value="PROKAR_LIPOPROTEIN"/>
    <property type="match status" value="1"/>
</dbReference>
<sequence>MENFIKIAFWIAFVSGCLQAKPFMRNSDIPNLKTDVKCLKHLSHTQEECIATALDCVVRELKGTVKLECEDPKDYIDSEAPRASSECACEKWPETPFNEFLEKMESLLQLSQSCCKATPSLF</sequence>
<feature type="signal peptide" evidence="1">
    <location>
        <begin position="1"/>
        <end position="20"/>
    </location>
</feature>
<dbReference type="Gene3D" id="1.20.1250.70">
    <property type="entry name" value="Interleukin-15/Interleukin-21"/>
    <property type="match status" value="1"/>
</dbReference>
<keyword evidence="1" id="KW-0732">Signal</keyword>